<dbReference type="EMBL" id="CAMXCT010000369">
    <property type="protein sequence ID" value="CAI3977825.1"/>
    <property type="molecule type" value="Genomic_DNA"/>
</dbReference>
<dbReference type="AlphaFoldDB" id="A0A9P1FKG9"/>
<sequence length="121" mass="13896">MLKEACLHSWKAKTERDCSIPVFGPENGRVEFFSLEILQSRSSLQSLGSLQLLSPCRKKMLDEPLSYLNLRLPVSAHMASLRSPLRPVICRLCWETPPRFQHQVLWPLKPDAKMMALSIQH</sequence>
<evidence type="ECO:0000313" key="1">
    <source>
        <dbReference type="EMBL" id="CAI3977825.1"/>
    </source>
</evidence>
<keyword evidence="3" id="KW-1185">Reference proteome</keyword>
<evidence type="ECO:0000313" key="2">
    <source>
        <dbReference type="EMBL" id="CAL4765137.1"/>
    </source>
</evidence>
<evidence type="ECO:0000313" key="3">
    <source>
        <dbReference type="Proteomes" id="UP001152797"/>
    </source>
</evidence>
<protein>
    <submittedName>
        <fullName evidence="1">Uncharacterized protein</fullName>
    </submittedName>
</protein>
<comment type="caution">
    <text evidence="1">The sequence shown here is derived from an EMBL/GenBank/DDBJ whole genome shotgun (WGS) entry which is preliminary data.</text>
</comment>
<name>A0A9P1FKG9_9DINO</name>
<dbReference type="Proteomes" id="UP001152797">
    <property type="component" value="Unassembled WGS sequence"/>
</dbReference>
<reference evidence="2 3" key="2">
    <citation type="submission" date="2024-05" db="EMBL/GenBank/DDBJ databases">
        <authorList>
            <person name="Chen Y."/>
            <person name="Shah S."/>
            <person name="Dougan E. K."/>
            <person name="Thang M."/>
            <person name="Chan C."/>
        </authorList>
    </citation>
    <scope>NUCLEOTIDE SEQUENCE [LARGE SCALE GENOMIC DNA]</scope>
</reference>
<dbReference type="EMBL" id="CAMXCT030000369">
    <property type="protein sequence ID" value="CAL4765137.1"/>
    <property type="molecule type" value="Genomic_DNA"/>
</dbReference>
<organism evidence="1">
    <name type="scientific">Cladocopium goreaui</name>
    <dbReference type="NCBI Taxonomy" id="2562237"/>
    <lineage>
        <taxon>Eukaryota</taxon>
        <taxon>Sar</taxon>
        <taxon>Alveolata</taxon>
        <taxon>Dinophyceae</taxon>
        <taxon>Suessiales</taxon>
        <taxon>Symbiodiniaceae</taxon>
        <taxon>Cladocopium</taxon>
    </lineage>
</organism>
<dbReference type="EMBL" id="CAMXCT020000369">
    <property type="protein sequence ID" value="CAL1131200.1"/>
    <property type="molecule type" value="Genomic_DNA"/>
</dbReference>
<gene>
    <name evidence="1" type="ORF">C1SCF055_LOCUS5935</name>
</gene>
<proteinExistence type="predicted"/>
<accession>A0A9P1FKG9</accession>
<reference evidence="1" key="1">
    <citation type="submission" date="2022-10" db="EMBL/GenBank/DDBJ databases">
        <authorList>
            <person name="Chen Y."/>
            <person name="Dougan E. K."/>
            <person name="Chan C."/>
            <person name="Rhodes N."/>
            <person name="Thang M."/>
        </authorList>
    </citation>
    <scope>NUCLEOTIDE SEQUENCE</scope>
</reference>